<dbReference type="RefSeq" id="WP_015851019.1">
    <property type="nucleotide sequence ID" value="NC_012881.1"/>
</dbReference>
<evidence type="ECO:0000313" key="9">
    <source>
        <dbReference type="Proteomes" id="UP000002601"/>
    </source>
</evidence>
<dbReference type="Pfam" id="PF00015">
    <property type="entry name" value="MCPsignal"/>
    <property type="match status" value="1"/>
</dbReference>
<sequence length="800" mass="87426">MLKIRTQLILGFGAVLTLLLVLGGSTYVLNLKSIATSKEIAEDDVPGAICYLLLLDKIGDMQTCVLEYLSGEVEEAQGFKENHRELNSRFAALVKLESNHSEEVAKVKQISGLIDSFADSAEREVFRAYNPETEKWAYGKAKEIEETLGTELEDILDRLKDEEYENGMKAASIDEIRNQFLPGLKYYYEMVDETEDMLGSIRGYVSGTETKKSFEKDADSFRAFLKEIKKFDHAPEELVEFERIEKIFLAIESEAQNIFNKYDPQSRQRAIDAADVMENDIFDKLETILDTSAHEEVAEAKTALFDLEDSLNKVNLVVIVVTAVSFLLGVIITLLITRRLNCQLGGIRDFAGKVAAGDLNAKLEGDHPAELESVKVEIERMVINLKQRLGYAQGVLDGISARFPVLTLDSDGKINFTNKMLLDAYGHSGSPESYKGKMLSAIDADYHNSPVLEALKSRRMAQQELTVRAGNEDHILEVNANPVFDLDNNLMGVFCVFYDLTPIRKQQKEIEDKNILMADIAEQATGITDLVSRESDKLAVQVSQTSQGALRQSDRTSETATAMEEMNATVIEVARNASDAAHNASSARDAASSGADMIQSLISSITDVYAEMDLLRNNMDDLGTQAQDIGAIITVIEDISDQTNLLALNAAIEAARAGEAGRGFAVVADEVRKLAEKSMDATKEVAQAISNIQIGTTASIEATGNATQSVEHSTKLAEESGKVLDSIVGIVGETAVQVESIAAASEEQSAASEEVTHAMDEINTISGETAKSMQHAASTVESVAHNAQELKSLISQLKKS</sequence>
<keyword evidence="5" id="KW-1133">Transmembrane helix</keyword>
<keyword evidence="9" id="KW-1185">Reference proteome</keyword>
<dbReference type="SUPFAM" id="SSF58104">
    <property type="entry name" value="Methyl-accepting chemotaxis protein (MCP) signaling domain"/>
    <property type="match status" value="1"/>
</dbReference>
<dbReference type="Gene3D" id="3.30.450.20">
    <property type="entry name" value="PAS domain"/>
    <property type="match status" value="1"/>
</dbReference>
<dbReference type="Gene3D" id="6.10.340.10">
    <property type="match status" value="1"/>
</dbReference>
<comment type="similarity">
    <text evidence="3">Belongs to the methyl-accepting chemotaxis (MCP) protein family.</text>
</comment>
<dbReference type="PANTHER" id="PTHR32089:SF112">
    <property type="entry name" value="LYSOZYME-LIKE PROTEIN-RELATED"/>
    <property type="match status" value="1"/>
</dbReference>
<evidence type="ECO:0000256" key="4">
    <source>
        <dbReference type="PROSITE-ProRule" id="PRU00284"/>
    </source>
</evidence>
<dbReference type="InterPro" id="IPR013656">
    <property type="entry name" value="PAS_4"/>
</dbReference>
<dbReference type="EMBL" id="CP001649">
    <property type="protein sequence ID" value="ACS79200.1"/>
    <property type="molecule type" value="Genomic_DNA"/>
</dbReference>
<evidence type="ECO:0000256" key="5">
    <source>
        <dbReference type="SAM" id="Phobius"/>
    </source>
</evidence>
<organism evidence="8 9">
    <name type="scientific">Maridesulfovibrio salexigens (strain ATCC 14822 / DSM 2638 / NCIMB 8403 / VKM B-1763)</name>
    <name type="common">Desulfovibrio salexigens</name>
    <dbReference type="NCBI Taxonomy" id="526222"/>
    <lineage>
        <taxon>Bacteria</taxon>
        <taxon>Pseudomonadati</taxon>
        <taxon>Thermodesulfobacteriota</taxon>
        <taxon>Desulfovibrionia</taxon>
        <taxon>Desulfovibrionales</taxon>
        <taxon>Desulfovibrionaceae</taxon>
        <taxon>Maridesulfovibrio</taxon>
    </lineage>
</organism>
<evidence type="ECO:0000256" key="3">
    <source>
        <dbReference type="ARBA" id="ARBA00029447"/>
    </source>
</evidence>
<gene>
    <name evidence="8" type="ordered locus">Desal_1137</name>
</gene>
<evidence type="ECO:0000256" key="1">
    <source>
        <dbReference type="ARBA" id="ARBA00004370"/>
    </source>
</evidence>
<feature type="domain" description="Methyl-accepting transducer" evidence="6">
    <location>
        <begin position="527"/>
        <end position="763"/>
    </location>
</feature>
<dbReference type="SUPFAM" id="SSF55785">
    <property type="entry name" value="PYP-like sensor domain (PAS domain)"/>
    <property type="match status" value="1"/>
</dbReference>
<dbReference type="CDD" id="cd00130">
    <property type="entry name" value="PAS"/>
    <property type="match status" value="1"/>
</dbReference>
<dbReference type="eggNOG" id="COG0840">
    <property type="taxonomic scope" value="Bacteria"/>
</dbReference>
<dbReference type="Gene3D" id="1.10.287.950">
    <property type="entry name" value="Methyl-accepting chemotaxis protein"/>
    <property type="match status" value="1"/>
</dbReference>
<feature type="domain" description="HAMP" evidence="7">
    <location>
        <begin position="338"/>
        <end position="390"/>
    </location>
</feature>
<dbReference type="GO" id="GO:0016020">
    <property type="term" value="C:membrane"/>
    <property type="evidence" value="ECO:0007669"/>
    <property type="project" value="UniProtKB-SubCell"/>
</dbReference>
<dbReference type="Proteomes" id="UP000002601">
    <property type="component" value="Chromosome"/>
</dbReference>
<keyword evidence="5" id="KW-0812">Transmembrane</keyword>
<dbReference type="OrthoDB" id="9816383at2"/>
<dbReference type="STRING" id="526222.Desal_1137"/>
<dbReference type="InterPro" id="IPR004089">
    <property type="entry name" value="MCPsignal_dom"/>
</dbReference>
<keyword evidence="5" id="KW-0472">Membrane</keyword>
<dbReference type="InterPro" id="IPR035965">
    <property type="entry name" value="PAS-like_dom_sf"/>
</dbReference>
<dbReference type="Pfam" id="PF08448">
    <property type="entry name" value="PAS_4"/>
    <property type="match status" value="1"/>
</dbReference>
<dbReference type="KEGG" id="dsa:Desal_1137"/>
<protein>
    <submittedName>
        <fullName evidence="8">Methyl-accepting chemotaxis sensory transducer with Pas/Pac sensor</fullName>
    </submittedName>
</protein>
<evidence type="ECO:0000313" key="8">
    <source>
        <dbReference type="EMBL" id="ACS79200.1"/>
    </source>
</evidence>
<dbReference type="PROSITE" id="PS50111">
    <property type="entry name" value="CHEMOTAXIS_TRANSDUC_2"/>
    <property type="match status" value="1"/>
</dbReference>
<dbReference type="CDD" id="cd11386">
    <property type="entry name" value="MCP_signal"/>
    <property type="match status" value="1"/>
</dbReference>
<dbReference type="PANTHER" id="PTHR32089">
    <property type="entry name" value="METHYL-ACCEPTING CHEMOTAXIS PROTEIN MCPB"/>
    <property type="match status" value="1"/>
</dbReference>
<accession>C6C137</accession>
<keyword evidence="2 4" id="KW-0807">Transducer</keyword>
<dbReference type="HOGENOM" id="CLU_000445_107_27_7"/>
<name>C6C137_MARSD</name>
<dbReference type="PROSITE" id="PS50885">
    <property type="entry name" value="HAMP"/>
    <property type="match status" value="1"/>
</dbReference>
<reference evidence="8 9" key="1">
    <citation type="submission" date="2009-06" db="EMBL/GenBank/DDBJ databases">
        <title>Complete sequence of Desulfovibrio salexigens DSM 2638.</title>
        <authorList>
            <consortium name="US DOE Joint Genome Institute"/>
            <person name="Lucas S."/>
            <person name="Copeland A."/>
            <person name="Lapidus A."/>
            <person name="Glavina del Rio T."/>
            <person name="Tice H."/>
            <person name="Bruce D."/>
            <person name="Goodwin L."/>
            <person name="Pitluck S."/>
            <person name="Munk A.C."/>
            <person name="Brettin T."/>
            <person name="Detter J.C."/>
            <person name="Han C."/>
            <person name="Tapia R."/>
            <person name="Larimer F."/>
            <person name="Land M."/>
            <person name="Hauser L."/>
            <person name="Kyrpides N."/>
            <person name="Anderson I."/>
            <person name="Wall J.D."/>
            <person name="Arkin A.P."/>
            <person name="Dehal P."/>
            <person name="Chivian D."/>
            <person name="Giles B."/>
            <person name="Hazen T.C."/>
        </authorList>
    </citation>
    <scope>NUCLEOTIDE SEQUENCE [LARGE SCALE GENOMIC DNA]</scope>
    <source>
        <strain evidence="9">ATCC 14822 / DSM 2638 / NCIMB 8403 / VKM B-1763</strain>
    </source>
</reference>
<dbReference type="FunFam" id="1.10.287.950:FF:000001">
    <property type="entry name" value="Methyl-accepting chemotaxis sensory transducer"/>
    <property type="match status" value="1"/>
</dbReference>
<dbReference type="InterPro" id="IPR000014">
    <property type="entry name" value="PAS"/>
</dbReference>
<feature type="transmembrane region" description="Helical" evidence="5">
    <location>
        <begin position="316"/>
        <end position="336"/>
    </location>
</feature>
<dbReference type="SMART" id="SM00283">
    <property type="entry name" value="MA"/>
    <property type="match status" value="1"/>
</dbReference>
<dbReference type="GO" id="GO:0007165">
    <property type="term" value="P:signal transduction"/>
    <property type="evidence" value="ECO:0007669"/>
    <property type="project" value="UniProtKB-KW"/>
</dbReference>
<evidence type="ECO:0000259" key="7">
    <source>
        <dbReference type="PROSITE" id="PS50885"/>
    </source>
</evidence>
<evidence type="ECO:0000256" key="2">
    <source>
        <dbReference type="ARBA" id="ARBA00023224"/>
    </source>
</evidence>
<evidence type="ECO:0000259" key="6">
    <source>
        <dbReference type="PROSITE" id="PS50111"/>
    </source>
</evidence>
<proteinExistence type="inferred from homology"/>
<dbReference type="GO" id="GO:0006935">
    <property type="term" value="P:chemotaxis"/>
    <property type="evidence" value="ECO:0007669"/>
    <property type="project" value="UniProtKB-ARBA"/>
</dbReference>
<comment type="subcellular location">
    <subcellularLocation>
        <location evidence="1">Membrane</location>
    </subcellularLocation>
</comment>
<dbReference type="InterPro" id="IPR003660">
    <property type="entry name" value="HAMP_dom"/>
</dbReference>
<dbReference type="AlphaFoldDB" id="C6C137"/>